<comment type="caution">
    <text evidence="2">The sequence shown here is derived from an EMBL/GenBank/DDBJ whole genome shotgun (WGS) entry which is preliminary data.</text>
</comment>
<feature type="transmembrane region" description="Helical" evidence="1">
    <location>
        <begin position="85"/>
        <end position="101"/>
    </location>
</feature>
<feature type="transmembrane region" description="Helical" evidence="1">
    <location>
        <begin position="35"/>
        <end position="56"/>
    </location>
</feature>
<keyword evidence="1" id="KW-0472">Membrane</keyword>
<keyword evidence="1" id="KW-0812">Transmembrane</keyword>
<accession>J8HF20</accession>
<proteinExistence type="predicted"/>
<evidence type="ECO:0000313" key="3">
    <source>
        <dbReference type="Proteomes" id="UP000006960"/>
    </source>
</evidence>
<name>J8HF20_BACCE</name>
<dbReference type="Pfam" id="PF05437">
    <property type="entry name" value="AzlD"/>
    <property type="match status" value="1"/>
</dbReference>
<evidence type="ECO:0000313" key="2">
    <source>
        <dbReference type="EMBL" id="EJR24485.1"/>
    </source>
</evidence>
<dbReference type="AlphaFoldDB" id="J8HF20"/>
<protein>
    <recommendedName>
        <fullName evidence="4">Branched-chain amino acid transporter AzlD</fullName>
    </recommendedName>
</protein>
<dbReference type="InterPro" id="IPR008407">
    <property type="entry name" value="Brnchd-chn_aa_trnsp_AzlD"/>
</dbReference>
<feature type="transmembrane region" description="Helical" evidence="1">
    <location>
        <begin position="6"/>
        <end position="23"/>
    </location>
</feature>
<reference evidence="2 3" key="1">
    <citation type="submission" date="2012-04" db="EMBL/GenBank/DDBJ databases">
        <title>The Genome Sequence of Bacillus cereus VD048.</title>
        <authorList>
            <consortium name="The Broad Institute Genome Sequencing Platform"/>
            <consortium name="The Broad Institute Genome Sequencing Center for Infectious Disease"/>
            <person name="Feldgarden M."/>
            <person name="Van der Auwera G.A."/>
            <person name="Mahillon J."/>
            <person name="Duprez V."/>
            <person name="Timmery S."/>
            <person name="Mattelet C."/>
            <person name="Dierick K."/>
            <person name="Sun M."/>
            <person name="Yu Z."/>
            <person name="Zhu L."/>
            <person name="Hu X."/>
            <person name="Shank E.B."/>
            <person name="Swiecicka I."/>
            <person name="Hansen B.M."/>
            <person name="Andrup L."/>
            <person name="Young S.K."/>
            <person name="Zeng Q."/>
            <person name="Gargeya S."/>
            <person name="Fitzgerald M."/>
            <person name="Haas B."/>
            <person name="Abouelleil A."/>
            <person name="Alvarado L."/>
            <person name="Arachchi H.M."/>
            <person name="Berlin A."/>
            <person name="Chapman S.B."/>
            <person name="Goldberg J."/>
            <person name="Griggs A."/>
            <person name="Gujja S."/>
            <person name="Hansen M."/>
            <person name="Howarth C."/>
            <person name="Imamovic A."/>
            <person name="Larimer J."/>
            <person name="McCowen C."/>
            <person name="Montmayeur A."/>
            <person name="Murphy C."/>
            <person name="Neiman D."/>
            <person name="Pearson M."/>
            <person name="Priest M."/>
            <person name="Roberts A."/>
            <person name="Saif S."/>
            <person name="Shea T."/>
            <person name="Sisk P."/>
            <person name="Sykes S."/>
            <person name="Wortman J."/>
            <person name="Nusbaum C."/>
            <person name="Birren B."/>
        </authorList>
    </citation>
    <scope>NUCLEOTIDE SEQUENCE [LARGE SCALE GENOMIC DNA]</scope>
    <source>
        <strain evidence="2 3">VD048</strain>
    </source>
</reference>
<organism evidence="2 3">
    <name type="scientific">Bacillus cereus VD048</name>
    <dbReference type="NCBI Taxonomy" id="1053226"/>
    <lineage>
        <taxon>Bacteria</taxon>
        <taxon>Bacillati</taxon>
        <taxon>Bacillota</taxon>
        <taxon>Bacilli</taxon>
        <taxon>Bacillales</taxon>
        <taxon>Bacillaceae</taxon>
        <taxon>Bacillus</taxon>
        <taxon>Bacillus cereus group</taxon>
    </lineage>
</organism>
<sequence>MNLHYFILLIGITVITFITRRLLLRVPECILTKRVKNRLTFVPIGIFAGLVFPALFIQNSSFQWKPSYLLASVLCLLTMKVKKNFLLSFLVGTGIALIGNIL</sequence>
<dbReference type="EMBL" id="AHEU01000060">
    <property type="protein sequence ID" value="EJR24485.1"/>
    <property type="molecule type" value="Genomic_DNA"/>
</dbReference>
<gene>
    <name evidence="2" type="ORF">IIG_05981</name>
</gene>
<dbReference type="Proteomes" id="UP000006960">
    <property type="component" value="Unassembled WGS sequence"/>
</dbReference>
<evidence type="ECO:0000256" key="1">
    <source>
        <dbReference type="SAM" id="Phobius"/>
    </source>
</evidence>
<dbReference type="RefSeq" id="WP_002167243.1">
    <property type="nucleotide sequence ID" value="NZ_JH792319.1"/>
</dbReference>
<dbReference type="HOGENOM" id="CLU_2271651_0_0_9"/>
<keyword evidence="1" id="KW-1133">Transmembrane helix</keyword>
<evidence type="ECO:0008006" key="4">
    <source>
        <dbReference type="Google" id="ProtNLM"/>
    </source>
</evidence>